<organism evidence="1 2">
    <name type="scientific">Mycolicibacterium doricum</name>
    <dbReference type="NCBI Taxonomy" id="126673"/>
    <lineage>
        <taxon>Bacteria</taxon>
        <taxon>Bacillati</taxon>
        <taxon>Actinomycetota</taxon>
        <taxon>Actinomycetes</taxon>
        <taxon>Mycobacteriales</taxon>
        <taxon>Mycobacteriaceae</taxon>
        <taxon>Mycolicibacterium</taxon>
    </lineage>
</organism>
<dbReference type="KEGG" id="mdr:MDOR_32480"/>
<proteinExistence type="predicted"/>
<gene>
    <name evidence="1" type="ORF">MDOR_32480</name>
</gene>
<reference evidence="1 2" key="1">
    <citation type="journal article" date="2019" name="Emerg. Microbes Infect.">
        <title>Comprehensive subspecies identification of 175 nontuberculous mycobacteria species based on 7547 genomic profiles.</title>
        <authorList>
            <person name="Matsumoto Y."/>
            <person name="Kinjo T."/>
            <person name="Motooka D."/>
            <person name="Nabeya D."/>
            <person name="Jung N."/>
            <person name="Uechi K."/>
            <person name="Horii T."/>
            <person name="Iida T."/>
            <person name="Fujita J."/>
            <person name="Nakamura S."/>
        </authorList>
    </citation>
    <scope>NUCLEOTIDE SEQUENCE [LARGE SCALE GENOMIC DNA]</scope>
    <source>
        <strain evidence="1 2">JCM 12405</strain>
    </source>
</reference>
<dbReference type="RefSeq" id="WP_235849563.1">
    <property type="nucleotide sequence ID" value="NZ_AP022605.1"/>
</dbReference>
<dbReference type="EMBL" id="AP022605">
    <property type="protein sequence ID" value="BBZ09079.1"/>
    <property type="molecule type" value="Genomic_DNA"/>
</dbReference>
<sequence>MLEHGIEMRVAELVEGKTVVLFAEPPGVPWTAVWSFHLMPRGADRCQFLIRSRLGLRHPGEVMLAELFGPPRAMLTRGILLGIKRRGESPRQAEAAAAASAEVHHVG</sequence>
<protein>
    <recommendedName>
        <fullName evidence="3">SRPBCC family protein</fullName>
    </recommendedName>
</protein>
<dbReference type="Proteomes" id="UP000467201">
    <property type="component" value="Chromosome"/>
</dbReference>
<evidence type="ECO:0000313" key="1">
    <source>
        <dbReference type="EMBL" id="BBZ09079.1"/>
    </source>
</evidence>
<name>A0A7I7VUU3_9MYCO</name>
<dbReference type="AlphaFoldDB" id="A0A7I7VUU3"/>
<evidence type="ECO:0008006" key="3">
    <source>
        <dbReference type="Google" id="ProtNLM"/>
    </source>
</evidence>
<accession>A0A7I7VUU3</accession>
<evidence type="ECO:0000313" key="2">
    <source>
        <dbReference type="Proteomes" id="UP000467201"/>
    </source>
</evidence>